<dbReference type="eggNOG" id="COG3594">
    <property type="taxonomic scope" value="Bacteria"/>
</dbReference>
<keyword evidence="3" id="KW-0472">Membrane</keyword>
<feature type="transmembrane region" description="Helical" evidence="3">
    <location>
        <begin position="7"/>
        <end position="25"/>
    </location>
</feature>
<evidence type="ECO:0000313" key="6">
    <source>
        <dbReference type="Proteomes" id="UP000028091"/>
    </source>
</evidence>
<dbReference type="InterPro" id="IPR002656">
    <property type="entry name" value="Acyl_transf_3_dom"/>
</dbReference>
<keyword evidence="6" id="KW-1185">Reference proteome</keyword>
<comment type="similarity">
    <text evidence="2">Belongs to the acyltransferase 3 family.</text>
</comment>
<dbReference type="PANTHER" id="PTHR37312:SF1">
    <property type="entry name" value="MEMBRANE-BOUND ACYLTRANSFERASE YKRP-RELATED"/>
    <property type="match status" value="1"/>
</dbReference>
<dbReference type="InterPro" id="IPR052734">
    <property type="entry name" value="Nod_factor_acetyltransferase"/>
</dbReference>
<comment type="subcellular location">
    <subcellularLocation>
        <location evidence="1">Membrane</location>
    </subcellularLocation>
</comment>
<evidence type="ECO:0000256" key="2">
    <source>
        <dbReference type="ARBA" id="ARBA00007400"/>
    </source>
</evidence>
<dbReference type="EMBL" id="JOTP01000001">
    <property type="protein sequence ID" value="KEP28371.1"/>
    <property type="molecule type" value="Genomic_DNA"/>
</dbReference>
<evidence type="ECO:0000256" key="3">
    <source>
        <dbReference type="SAM" id="Phobius"/>
    </source>
</evidence>
<dbReference type="PANTHER" id="PTHR37312">
    <property type="entry name" value="MEMBRANE-BOUND ACYLTRANSFERASE YKRP-RELATED"/>
    <property type="match status" value="1"/>
</dbReference>
<dbReference type="GO" id="GO:0016747">
    <property type="term" value="F:acyltransferase activity, transferring groups other than amino-acyl groups"/>
    <property type="evidence" value="ECO:0007669"/>
    <property type="project" value="InterPro"/>
</dbReference>
<organism evidence="5 6">
    <name type="scientific">Bacillus zhangzhouensis</name>
    <dbReference type="NCBI Taxonomy" id="1178540"/>
    <lineage>
        <taxon>Bacteria</taxon>
        <taxon>Bacillati</taxon>
        <taxon>Bacillota</taxon>
        <taxon>Bacilli</taxon>
        <taxon>Bacillales</taxon>
        <taxon>Bacillaceae</taxon>
        <taxon>Bacillus</taxon>
    </lineage>
</organism>
<reference evidence="5 6" key="1">
    <citation type="submission" date="2012-09" db="EMBL/GenBank/DDBJ databases">
        <title>Genome Sequence of Bacillus sp. DW5-4.</title>
        <authorList>
            <person name="Lai Q."/>
            <person name="Liu Y."/>
            <person name="Shao Z."/>
        </authorList>
    </citation>
    <scope>NUCLEOTIDE SEQUENCE [LARGE SCALE GENOMIC DNA]</scope>
    <source>
        <strain evidence="5 6">DW5-4</strain>
    </source>
</reference>
<sequence>MLEKDLKLSNIKGLLIFLVVFGHLIELNKQNYYQLFVFIYAFHMPLFIFISGYLAKRFKLSKIINLFLLYIIFQTFFDWFLYFIGEYKTLSFHYGKPQFHLWYIVSMIFWYLLAWGLSKLRLSLIGKLSIFFIIFIVSFISRQYTGVVADIVKDFYPNFTSYTLSYQRTISFAPFFFAGFFMTKENLHAVYKLIKPSLAKVLLIVTGTLTILFIEYTPNLEWLFRGSFGIKRFLANDESYMLKILLHYLLSAWICLLILISVNSKKSILTKWGDYSLGIFLFHPVFVFLIRRTEFMNEWSGDTQLILYFAFTFVIVSILGSNFFAAVSWFITSPFNTIKKLTSLFTPKSEEKSANF</sequence>
<feature type="transmembrane region" description="Helical" evidence="3">
    <location>
        <begin position="124"/>
        <end position="144"/>
    </location>
</feature>
<feature type="transmembrane region" description="Helical" evidence="3">
    <location>
        <begin position="66"/>
        <end position="84"/>
    </location>
</feature>
<protein>
    <recommendedName>
        <fullName evidence="4">Acyltransferase 3 domain-containing protein</fullName>
    </recommendedName>
</protein>
<feature type="transmembrane region" description="Helical" evidence="3">
    <location>
        <begin position="272"/>
        <end position="290"/>
    </location>
</feature>
<feature type="transmembrane region" description="Helical" evidence="3">
    <location>
        <begin position="240"/>
        <end position="260"/>
    </location>
</feature>
<dbReference type="Proteomes" id="UP000028091">
    <property type="component" value="Unassembled WGS sequence"/>
</dbReference>
<name>A0A081LGJ5_9BACI</name>
<feature type="transmembrane region" description="Helical" evidence="3">
    <location>
        <begin position="99"/>
        <end position="117"/>
    </location>
</feature>
<gene>
    <name evidence="5" type="ORF">BA70_01920</name>
</gene>
<dbReference type="Pfam" id="PF01757">
    <property type="entry name" value="Acyl_transf_3"/>
    <property type="match status" value="1"/>
</dbReference>
<evidence type="ECO:0000313" key="5">
    <source>
        <dbReference type="EMBL" id="KEP28371.1"/>
    </source>
</evidence>
<dbReference type="RefSeq" id="WP_034317373.1">
    <property type="nucleotide sequence ID" value="NZ_JOTP01000001.1"/>
</dbReference>
<feature type="transmembrane region" description="Helical" evidence="3">
    <location>
        <begin position="201"/>
        <end position="220"/>
    </location>
</feature>
<feature type="transmembrane region" description="Helical" evidence="3">
    <location>
        <begin position="164"/>
        <end position="181"/>
    </location>
</feature>
<accession>A0A081LGJ5</accession>
<keyword evidence="3" id="KW-0812">Transmembrane</keyword>
<evidence type="ECO:0000256" key="1">
    <source>
        <dbReference type="ARBA" id="ARBA00004370"/>
    </source>
</evidence>
<keyword evidence="3" id="KW-1133">Transmembrane helix</keyword>
<evidence type="ECO:0000259" key="4">
    <source>
        <dbReference type="Pfam" id="PF01757"/>
    </source>
</evidence>
<feature type="transmembrane region" description="Helical" evidence="3">
    <location>
        <begin position="31"/>
        <end position="54"/>
    </location>
</feature>
<comment type="caution">
    <text evidence="5">The sequence shown here is derived from an EMBL/GenBank/DDBJ whole genome shotgun (WGS) entry which is preliminary data.</text>
</comment>
<feature type="domain" description="Acyltransferase 3" evidence="4">
    <location>
        <begin position="8"/>
        <end position="317"/>
    </location>
</feature>
<dbReference type="AlphaFoldDB" id="A0A081LGJ5"/>
<dbReference type="OrthoDB" id="6623990at2"/>
<proteinExistence type="inferred from homology"/>
<feature type="transmembrane region" description="Helical" evidence="3">
    <location>
        <begin position="305"/>
        <end position="331"/>
    </location>
</feature>